<protein>
    <submittedName>
        <fullName evidence="4">TOBE domain-containing protein</fullName>
    </submittedName>
</protein>
<accession>A0A7Z2VTH8</accession>
<dbReference type="Proteomes" id="UP000502415">
    <property type="component" value="Chromosome"/>
</dbReference>
<evidence type="ECO:0000256" key="1">
    <source>
        <dbReference type="ARBA" id="ARBA00022505"/>
    </source>
</evidence>
<dbReference type="NCBIfam" id="TIGR00638">
    <property type="entry name" value="Mop"/>
    <property type="match status" value="2"/>
</dbReference>
<evidence type="ECO:0000259" key="3">
    <source>
        <dbReference type="PROSITE" id="PS51866"/>
    </source>
</evidence>
<dbReference type="PANTHER" id="PTHR30432">
    <property type="entry name" value="TRANSCRIPTIONAL REGULATOR MODE"/>
    <property type="match status" value="1"/>
</dbReference>
<dbReference type="InterPro" id="IPR004606">
    <property type="entry name" value="Mop_domain"/>
</dbReference>
<dbReference type="AlphaFoldDB" id="A0A7Z2VTH8"/>
<organism evidence="4 5">
    <name type="scientific">Massilia forsythiae</name>
    <dbReference type="NCBI Taxonomy" id="2728020"/>
    <lineage>
        <taxon>Bacteria</taxon>
        <taxon>Pseudomonadati</taxon>
        <taxon>Pseudomonadota</taxon>
        <taxon>Betaproteobacteria</taxon>
        <taxon>Burkholderiales</taxon>
        <taxon>Oxalobacteraceae</taxon>
        <taxon>Telluria group</taxon>
        <taxon>Massilia</taxon>
    </lineage>
</organism>
<dbReference type="PANTHER" id="PTHR30432:SF1">
    <property type="entry name" value="DNA-BINDING TRANSCRIPTIONAL DUAL REGULATOR MODE"/>
    <property type="match status" value="1"/>
</dbReference>
<dbReference type="Pfam" id="PF03459">
    <property type="entry name" value="TOBE"/>
    <property type="match status" value="2"/>
</dbReference>
<evidence type="ECO:0000256" key="2">
    <source>
        <dbReference type="PROSITE-ProRule" id="PRU01213"/>
    </source>
</evidence>
<keyword evidence="1 2" id="KW-0500">Molybdenum</keyword>
<evidence type="ECO:0000313" key="5">
    <source>
        <dbReference type="Proteomes" id="UP000502415"/>
    </source>
</evidence>
<keyword evidence="5" id="KW-1185">Reference proteome</keyword>
<dbReference type="RefSeq" id="WP_169433878.1">
    <property type="nucleotide sequence ID" value="NZ_CP051685.1"/>
</dbReference>
<gene>
    <name evidence="4" type="ORF">HH212_02130</name>
</gene>
<dbReference type="EMBL" id="CP051685">
    <property type="protein sequence ID" value="QJD98981.1"/>
    <property type="molecule type" value="Genomic_DNA"/>
</dbReference>
<dbReference type="PROSITE" id="PS51866">
    <property type="entry name" value="MOP"/>
    <property type="match status" value="2"/>
</dbReference>
<dbReference type="InterPro" id="IPR005116">
    <property type="entry name" value="Transp-assoc_OB_typ1"/>
</dbReference>
<sequence length="141" mass="14204">MKSSARNQFKGTVSAIHSGAVNDQIELDVDGLKLVAIITQGSTQELGLQVGAPAIALIKSSSIILVTEEGDVRFSARNRVKGTVDAIHTGAVNTEVAIALPGGGALTAIVTNQSCDSLGLAVGVPVTGLFKASSVIIGVPA</sequence>
<name>A0A7Z2VTH8_9BURK</name>
<feature type="domain" description="Mop" evidence="3">
    <location>
        <begin position="2"/>
        <end position="67"/>
    </location>
</feature>
<dbReference type="SUPFAM" id="SSF50331">
    <property type="entry name" value="MOP-like"/>
    <property type="match status" value="2"/>
</dbReference>
<reference evidence="4 5" key="1">
    <citation type="submission" date="2020-04" db="EMBL/GenBank/DDBJ databases">
        <title>Genome sequencing of novel species.</title>
        <authorList>
            <person name="Heo J."/>
            <person name="Kim S.-J."/>
            <person name="Kim J.-S."/>
            <person name="Hong S.-B."/>
            <person name="Kwon S.-W."/>
        </authorList>
    </citation>
    <scope>NUCLEOTIDE SEQUENCE [LARGE SCALE GENOMIC DNA]</scope>
    <source>
        <strain evidence="4 5">GN2-R2</strain>
    </source>
</reference>
<dbReference type="Gene3D" id="2.40.50.100">
    <property type="match status" value="2"/>
</dbReference>
<dbReference type="InterPro" id="IPR051815">
    <property type="entry name" value="Molybdate_resp_trans_reg"/>
</dbReference>
<dbReference type="InterPro" id="IPR008995">
    <property type="entry name" value="Mo/tungstate-bd_C_term_dom"/>
</dbReference>
<dbReference type="KEGG" id="mfy:HH212_02130"/>
<feature type="domain" description="Mop" evidence="3">
    <location>
        <begin position="73"/>
        <end position="139"/>
    </location>
</feature>
<dbReference type="GO" id="GO:0015689">
    <property type="term" value="P:molybdate ion transport"/>
    <property type="evidence" value="ECO:0007669"/>
    <property type="project" value="InterPro"/>
</dbReference>
<proteinExistence type="predicted"/>
<evidence type="ECO:0000313" key="4">
    <source>
        <dbReference type="EMBL" id="QJD98981.1"/>
    </source>
</evidence>